<gene>
    <name evidence="2" type="ORF">MMF98_02345</name>
</gene>
<evidence type="ECO:0000259" key="1">
    <source>
        <dbReference type="Pfam" id="PF13640"/>
    </source>
</evidence>
<dbReference type="PANTHER" id="PTHR35169">
    <property type="entry name" value="FE2OG DIOXYGENASE DOMAIN-CONTAINING PROTEIN"/>
    <property type="match status" value="1"/>
</dbReference>
<dbReference type="Pfam" id="PF13640">
    <property type="entry name" value="2OG-FeII_Oxy_3"/>
    <property type="match status" value="1"/>
</dbReference>
<dbReference type="AlphaFoldDB" id="A0A9X1VRK5"/>
<keyword evidence="3" id="KW-1185">Reference proteome</keyword>
<reference evidence="2" key="1">
    <citation type="submission" date="2022-03" db="EMBL/GenBank/DDBJ databases">
        <authorList>
            <person name="Woo C.Y."/>
        </authorList>
    </citation>
    <scope>NUCLEOTIDE SEQUENCE</scope>
    <source>
        <strain evidence="2">CYS-02</strain>
    </source>
</reference>
<name>A0A9X1VRK5_9BURK</name>
<sequence>MMAMQIKAFQTYLGPLLVTDDLIPPTLQQALSDLTRQPIWQYGWRSNTRRERYCYWHAHIAGGDGSSRVNCESELASSARFSAVHALFKLLQQGPLRGHEPLRVYLNGHTYGIEGYVHQDNKDTENYFSTIYYAHPVWHQNWSGDTVFYNRDEDDILTSVFPRPGRAVTFHGAIPHCARAPSRDCSELRVSLVIKTHKALLGSGASIPANAP</sequence>
<proteinExistence type="predicted"/>
<dbReference type="Gene3D" id="2.60.120.620">
    <property type="entry name" value="q2cbj1_9rhob like domain"/>
    <property type="match status" value="1"/>
</dbReference>
<dbReference type="EMBL" id="JALGBI010000001">
    <property type="protein sequence ID" value="MCJ0762042.1"/>
    <property type="molecule type" value="Genomic_DNA"/>
</dbReference>
<dbReference type="Proteomes" id="UP001139447">
    <property type="component" value="Unassembled WGS sequence"/>
</dbReference>
<accession>A0A9X1VRK5</accession>
<evidence type="ECO:0000313" key="3">
    <source>
        <dbReference type="Proteomes" id="UP001139447"/>
    </source>
</evidence>
<dbReference type="PANTHER" id="PTHR35169:SF3">
    <property type="entry name" value="PROLYL 4-HYDROXYLASE ALPHA SUBUNIT FE(2+) 2OG DIOXYGENASE DOMAIN-CONTAINING PROTEIN"/>
    <property type="match status" value="1"/>
</dbReference>
<evidence type="ECO:0000313" key="2">
    <source>
        <dbReference type="EMBL" id="MCJ0762042.1"/>
    </source>
</evidence>
<feature type="domain" description="Prolyl 4-hydroxylase alpha subunit Fe(2+) 2OG dioxygenase" evidence="1">
    <location>
        <begin position="116"/>
        <end position="183"/>
    </location>
</feature>
<dbReference type="InterPro" id="IPR044862">
    <property type="entry name" value="Pro_4_hyd_alph_FE2OG_OXY"/>
</dbReference>
<comment type="caution">
    <text evidence="2">The sequence shown here is derived from an EMBL/GenBank/DDBJ whole genome shotgun (WGS) entry which is preliminary data.</text>
</comment>
<protein>
    <recommendedName>
        <fullName evidence="1">Prolyl 4-hydroxylase alpha subunit Fe(2+) 2OG dioxygenase domain-containing protein</fullName>
    </recommendedName>
</protein>
<organism evidence="2 3">
    <name type="scientific">Variovorax terrae</name>
    <dbReference type="NCBI Taxonomy" id="2923278"/>
    <lineage>
        <taxon>Bacteria</taxon>
        <taxon>Pseudomonadati</taxon>
        <taxon>Pseudomonadota</taxon>
        <taxon>Betaproteobacteria</taxon>
        <taxon>Burkholderiales</taxon>
        <taxon>Comamonadaceae</taxon>
        <taxon>Variovorax</taxon>
    </lineage>
</organism>
<dbReference type="RefSeq" id="WP_243303940.1">
    <property type="nucleotide sequence ID" value="NZ_JALGBI010000001.1"/>
</dbReference>